<dbReference type="AlphaFoldDB" id="A0A917FJ08"/>
<evidence type="ECO:0000313" key="2">
    <source>
        <dbReference type="Proteomes" id="UP000637643"/>
    </source>
</evidence>
<protein>
    <submittedName>
        <fullName evidence="1">Uncharacterized protein</fullName>
    </submittedName>
</protein>
<sequence>MFELEIIKAHSLKEVKLITVEARLSGNIDSPLIKKVLVDKEQNDKRFFLKGPIFVDGPNVKRMKDYLYLAFDGVDYTSEDMIGGILVPLHE</sequence>
<keyword evidence="2" id="KW-1185">Reference proteome</keyword>
<organism evidence="1 2">
    <name type="scientific">Paenibacillus albidus</name>
    <dbReference type="NCBI Taxonomy" id="2041023"/>
    <lineage>
        <taxon>Bacteria</taxon>
        <taxon>Bacillati</taxon>
        <taxon>Bacillota</taxon>
        <taxon>Bacilli</taxon>
        <taxon>Bacillales</taxon>
        <taxon>Paenibacillaceae</taxon>
        <taxon>Paenibacillus</taxon>
    </lineage>
</organism>
<evidence type="ECO:0000313" key="1">
    <source>
        <dbReference type="EMBL" id="GGF88152.1"/>
    </source>
</evidence>
<name>A0A917FJ08_9BACL</name>
<dbReference type="RefSeq" id="WP_189027394.1">
    <property type="nucleotide sequence ID" value="NZ_BMKR01000015.1"/>
</dbReference>
<proteinExistence type="predicted"/>
<comment type="caution">
    <text evidence="1">The sequence shown here is derived from an EMBL/GenBank/DDBJ whole genome shotgun (WGS) entry which is preliminary data.</text>
</comment>
<reference evidence="1" key="1">
    <citation type="journal article" date="2014" name="Int. J. Syst. Evol. Microbiol.">
        <title>Complete genome sequence of Corynebacterium casei LMG S-19264T (=DSM 44701T), isolated from a smear-ripened cheese.</title>
        <authorList>
            <consortium name="US DOE Joint Genome Institute (JGI-PGF)"/>
            <person name="Walter F."/>
            <person name="Albersmeier A."/>
            <person name="Kalinowski J."/>
            <person name="Ruckert C."/>
        </authorList>
    </citation>
    <scope>NUCLEOTIDE SEQUENCE</scope>
    <source>
        <strain evidence="1">CGMCC 1.16134</strain>
    </source>
</reference>
<accession>A0A917FJ08</accession>
<dbReference type="Proteomes" id="UP000637643">
    <property type="component" value="Unassembled WGS sequence"/>
</dbReference>
<reference evidence="1" key="2">
    <citation type="submission" date="2020-09" db="EMBL/GenBank/DDBJ databases">
        <authorList>
            <person name="Sun Q."/>
            <person name="Zhou Y."/>
        </authorList>
    </citation>
    <scope>NUCLEOTIDE SEQUENCE</scope>
    <source>
        <strain evidence="1">CGMCC 1.16134</strain>
    </source>
</reference>
<gene>
    <name evidence="1" type="ORF">GCM10010912_36780</name>
</gene>
<dbReference type="EMBL" id="BMKR01000015">
    <property type="protein sequence ID" value="GGF88152.1"/>
    <property type="molecule type" value="Genomic_DNA"/>
</dbReference>